<protein>
    <submittedName>
        <fullName evidence="2">Uncharacterized protein</fullName>
    </submittedName>
</protein>
<sequence length="141" mass="15660">MNFNLSSIFQKNTRLISLFLMLLIISLIYIFLIKIPFSKTVQSIATPDQNVPEVNNAYFTPPVSLHTEVKVRGKVVSASQEKEGATHKILDEDGSVIVYAKTNDDKLKQQEGNFVILVGTLSLGKKLSPSSILDVSYIAFK</sequence>
<evidence type="ECO:0000256" key="1">
    <source>
        <dbReference type="SAM" id="Phobius"/>
    </source>
</evidence>
<dbReference type="Proteomes" id="UP000230214">
    <property type="component" value="Unassembled WGS sequence"/>
</dbReference>
<keyword evidence="1" id="KW-0812">Transmembrane</keyword>
<keyword evidence="1" id="KW-0472">Membrane</keyword>
<proteinExistence type="predicted"/>
<comment type="caution">
    <text evidence="2">The sequence shown here is derived from an EMBL/GenBank/DDBJ whole genome shotgun (WGS) entry which is preliminary data.</text>
</comment>
<accession>A0A2H0R9F3</accession>
<keyword evidence="1" id="KW-1133">Transmembrane helix</keyword>
<feature type="transmembrane region" description="Helical" evidence="1">
    <location>
        <begin position="15"/>
        <end position="33"/>
    </location>
</feature>
<evidence type="ECO:0000313" key="3">
    <source>
        <dbReference type="Proteomes" id="UP000230214"/>
    </source>
</evidence>
<evidence type="ECO:0000313" key="2">
    <source>
        <dbReference type="EMBL" id="PIR43159.1"/>
    </source>
</evidence>
<gene>
    <name evidence="2" type="ORF">COV24_04305</name>
</gene>
<organism evidence="2 3">
    <name type="scientific">candidate division WWE3 bacterium CG10_big_fil_rev_8_21_14_0_10_32_10</name>
    <dbReference type="NCBI Taxonomy" id="1975090"/>
    <lineage>
        <taxon>Bacteria</taxon>
        <taxon>Katanobacteria</taxon>
    </lineage>
</organism>
<reference evidence="2 3" key="1">
    <citation type="submission" date="2017-09" db="EMBL/GenBank/DDBJ databases">
        <title>Depth-based differentiation of microbial function through sediment-hosted aquifers and enrichment of novel symbionts in the deep terrestrial subsurface.</title>
        <authorList>
            <person name="Probst A.J."/>
            <person name="Ladd B."/>
            <person name="Jarett J.K."/>
            <person name="Geller-Mcgrath D.E."/>
            <person name="Sieber C.M."/>
            <person name="Emerson J.B."/>
            <person name="Anantharaman K."/>
            <person name="Thomas B.C."/>
            <person name="Malmstrom R."/>
            <person name="Stieglmeier M."/>
            <person name="Klingl A."/>
            <person name="Woyke T."/>
            <person name="Ryan C.M."/>
            <person name="Banfield J.F."/>
        </authorList>
    </citation>
    <scope>NUCLEOTIDE SEQUENCE [LARGE SCALE GENOMIC DNA]</scope>
    <source>
        <strain evidence="2">CG10_big_fil_rev_8_21_14_0_10_32_10</strain>
    </source>
</reference>
<dbReference type="EMBL" id="PCXU01000036">
    <property type="protein sequence ID" value="PIR43159.1"/>
    <property type="molecule type" value="Genomic_DNA"/>
</dbReference>
<name>A0A2H0R9F3_UNCKA</name>
<dbReference type="AlphaFoldDB" id="A0A2H0R9F3"/>